<accession>A0A0C3CUH9</accession>
<comment type="subcellular location">
    <subcellularLocation>
        <location evidence="1 7">Nucleus</location>
    </subcellularLocation>
</comment>
<protein>
    <recommendedName>
        <fullName evidence="9">Histone deacetylase interacting domain-containing protein</fullName>
    </recommendedName>
</protein>
<evidence type="ECO:0000256" key="5">
    <source>
        <dbReference type="ARBA" id="ARBA00023163"/>
    </source>
</evidence>
<gene>
    <name evidence="10" type="ORF">M413DRAFT_416473</name>
</gene>
<dbReference type="GO" id="GO:0000122">
    <property type="term" value="P:negative regulation of transcription by RNA polymerase II"/>
    <property type="evidence" value="ECO:0007669"/>
    <property type="project" value="TreeGrafter"/>
</dbReference>
<dbReference type="GO" id="GO:0003714">
    <property type="term" value="F:transcription corepressor activity"/>
    <property type="evidence" value="ECO:0007669"/>
    <property type="project" value="InterPro"/>
</dbReference>
<dbReference type="Gene3D" id="1.20.1160.11">
    <property type="entry name" value="Paired amphipathic helix"/>
    <property type="match status" value="3"/>
</dbReference>
<keyword evidence="4" id="KW-0805">Transcription regulation</keyword>
<keyword evidence="3" id="KW-0677">Repeat</keyword>
<dbReference type="Proteomes" id="UP000053424">
    <property type="component" value="Unassembled WGS sequence"/>
</dbReference>
<keyword evidence="6 7" id="KW-0539">Nucleus</keyword>
<dbReference type="EMBL" id="KN831769">
    <property type="protein sequence ID" value="KIM47546.1"/>
    <property type="molecule type" value="Genomic_DNA"/>
</dbReference>
<keyword evidence="5" id="KW-0804">Transcription</keyword>
<evidence type="ECO:0000256" key="8">
    <source>
        <dbReference type="SAM" id="MobiDB-lite"/>
    </source>
</evidence>
<evidence type="ECO:0000256" key="6">
    <source>
        <dbReference type="ARBA" id="ARBA00023242"/>
    </source>
</evidence>
<name>A0A0C3CUH9_HEBCY</name>
<dbReference type="Pfam" id="PF02671">
    <property type="entry name" value="PAH"/>
    <property type="match status" value="3"/>
</dbReference>
<dbReference type="PANTHER" id="PTHR12346">
    <property type="entry name" value="SIN3B-RELATED"/>
    <property type="match status" value="1"/>
</dbReference>
<dbReference type="GO" id="GO:0010628">
    <property type="term" value="P:positive regulation of gene expression"/>
    <property type="evidence" value="ECO:0007669"/>
    <property type="project" value="UniProtKB-ARBA"/>
</dbReference>
<evidence type="ECO:0000256" key="1">
    <source>
        <dbReference type="ARBA" id="ARBA00004123"/>
    </source>
</evidence>
<feature type="region of interest" description="Disordered" evidence="8">
    <location>
        <begin position="391"/>
        <end position="483"/>
    </location>
</feature>
<dbReference type="HOGENOM" id="CLU_001360_2_2_1"/>
<feature type="region of interest" description="Disordered" evidence="8">
    <location>
        <begin position="85"/>
        <end position="113"/>
    </location>
</feature>
<dbReference type="FunFam" id="1.20.1160.11:FF:000001">
    <property type="entry name" value="Paired amphipathic helix protein Sin3"/>
    <property type="match status" value="1"/>
</dbReference>
<feature type="region of interest" description="Disordered" evidence="8">
    <location>
        <begin position="891"/>
        <end position="998"/>
    </location>
</feature>
<dbReference type="FunFam" id="1.20.1160.11:FF:000002">
    <property type="entry name" value="Paired amphipathic helix protein SIN3"/>
    <property type="match status" value="1"/>
</dbReference>
<reference evidence="11" key="2">
    <citation type="submission" date="2015-01" db="EMBL/GenBank/DDBJ databases">
        <title>Evolutionary Origins and Diversification of the Mycorrhizal Mutualists.</title>
        <authorList>
            <consortium name="DOE Joint Genome Institute"/>
            <consortium name="Mycorrhizal Genomics Consortium"/>
            <person name="Kohler A."/>
            <person name="Kuo A."/>
            <person name="Nagy L.G."/>
            <person name="Floudas D."/>
            <person name="Copeland A."/>
            <person name="Barry K.W."/>
            <person name="Cichocki N."/>
            <person name="Veneault-Fourrey C."/>
            <person name="LaButti K."/>
            <person name="Lindquist E.A."/>
            <person name="Lipzen A."/>
            <person name="Lundell T."/>
            <person name="Morin E."/>
            <person name="Murat C."/>
            <person name="Riley R."/>
            <person name="Ohm R."/>
            <person name="Sun H."/>
            <person name="Tunlid A."/>
            <person name="Henrissat B."/>
            <person name="Grigoriev I.V."/>
            <person name="Hibbett D.S."/>
            <person name="Martin F."/>
        </authorList>
    </citation>
    <scope>NUCLEOTIDE SEQUENCE [LARGE SCALE GENOMIC DNA]</scope>
    <source>
        <strain evidence="11">h7</strain>
    </source>
</reference>
<dbReference type="InterPro" id="IPR039774">
    <property type="entry name" value="Sin3-like"/>
</dbReference>
<dbReference type="PROSITE" id="PS51477">
    <property type="entry name" value="PAH"/>
    <property type="match status" value="2"/>
</dbReference>
<dbReference type="SMART" id="SM00761">
    <property type="entry name" value="HDAC_interact"/>
    <property type="match status" value="1"/>
</dbReference>
<keyword evidence="2" id="KW-0678">Repressor</keyword>
<dbReference type="SUPFAM" id="SSF47762">
    <property type="entry name" value="PAH2 domain"/>
    <property type="match status" value="3"/>
</dbReference>
<evidence type="ECO:0000256" key="2">
    <source>
        <dbReference type="ARBA" id="ARBA00022491"/>
    </source>
</evidence>
<feature type="compositionally biased region" description="Low complexity" evidence="8">
    <location>
        <begin position="967"/>
        <end position="982"/>
    </location>
</feature>
<dbReference type="InterPro" id="IPR003822">
    <property type="entry name" value="PAH"/>
</dbReference>
<feature type="domain" description="Histone deacetylase interacting" evidence="9">
    <location>
        <begin position="613"/>
        <end position="703"/>
    </location>
</feature>
<evidence type="ECO:0000259" key="9">
    <source>
        <dbReference type="SMART" id="SM00761"/>
    </source>
</evidence>
<feature type="compositionally biased region" description="Basic and acidic residues" evidence="8">
    <location>
        <begin position="954"/>
        <end position="964"/>
    </location>
</feature>
<organism evidence="10 11">
    <name type="scientific">Hebeloma cylindrosporum</name>
    <dbReference type="NCBI Taxonomy" id="76867"/>
    <lineage>
        <taxon>Eukaryota</taxon>
        <taxon>Fungi</taxon>
        <taxon>Dikarya</taxon>
        <taxon>Basidiomycota</taxon>
        <taxon>Agaricomycotina</taxon>
        <taxon>Agaricomycetes</taxon>
        <taxon>Agaricomycetidae</taxon>
        <taxon>Agaricales</taxon>
        <taxon>Agaricineae</taxon>
        <taxon>Hymenogastraceae</taxon>
        <taxon>Hebeloma</taxon>
    </lineage>
</organism>
<dbReference type="STRING" id="686832.A0A0C3CUH9"/>
<keyword evidence="11" id="KW-1185">Reference proteome</keyword>
<dbReference type="GO" id="GO:0033698">
    <property type="term" value="C:Rpd3L complex"/>
    <property type="evidence" value="ECO:0007669"/>
    <property type="project" value="UniProtKB-ARBA"/>
</dbReference>
<evidence type="ECO:0000313" key="11">
    <source>
        <dbReference type="Proteomes" id="UP000053424"/>
    </source>
</evidence>
<dbReference type="Pfam" id="PF16879">
    <property type="entry name" value="Sin3a_C"/>
    <property type="match status" value="1"/>
</dbReference>
<dbReference type="FunFam" id="1.20.1160.11:FF:000003">
    <property type="entry name" value="Paired amphipathic helix SIN3-like protein"/>
    <property type="match status" value="1"/>
</dbReference>
<dbReference type="OrthoDB" id="10265969at2759"/>
<evidence type="ECO:0000256" key="7">
    <source>
        <dbReference type="PROSITE-ProRule" id="PRU00810"/>
    </source>
</evidence>
<reference evidence="10 11" key="1">
    <citation type="submission" date="2014-04" db="EMBL/GenBank/DDBJ databases">
        <authorList>
            <consortium name="DOE Joint Genome Institute"/>
            <person name="Kuo A."/>
            <person name="Gay G."/>
            <person name="Dore J."/>
            <person name="Kohler A."/>
            <person name="Nagy L.G."/>
            <person name="Floudas D."/>
            <person name="Copeland A."/>
            <person name="Barry K.W."/>
            <person name="Cichocki N."/>
            <person name="Veneault-Fourrey C."/>
            <person name="LaButti K."/>
            <person name="Lindquist E.A."/>
            <person name="Lipzen A."/>
            <person name="Lundell T."/>
            <person name="Morin E."/>
            <person name="Murat C."/>
            <person name="Sun H."/>
            <person name="Tunlid A."/>
            <person name="Henrissat B."/>
            <person name="Grigoriev I.V."/>
            <person name="Hibbett D.S."/>
            <person name="Martin F."/>
            <person name="Nordberg H.P."/>
            <person name="Cantor M.N."/>
            <person name="Hua S.X."/>
        </authorList>
    </citation>
    <scope>NUCLEOTIDE SEQUENCE [LARGE SCALE GENOMIC DNA]</scope>
    <source>
        <strain evidence="11">h7</strain>
    </source>
</reference>
<dbReference type="InterPro" id="IPR036600">
    <property type="entry name" value="PAH_sf"/>
</dbReference>
<dbReference type="InterPro" id="IPR013194">
    <property type="entry name" value="HDAC_interact_dom"/>
</dbReference>
<evidence type="ECO:0000256" key="3">
    <source>
        <dbReference type="ARBA" id="ARBA00022737"/>
    </source>
</evidence>
<dbReference type="Pfam" id="PF08295">
    <property type="entry name" value="Sin3_corepress"/>
    <property type="match status" value="1"/>
</dbReference>
<evidence type="ECO:0000256" key="4">
    <source>
        <dbReference type="ARBA" id="ARBA00023015"/>
    </source>
</evidence>
<dbReference type="InterPro" id="IPR031693">
    <property type="entry name" value="Sin3_C"/>
</dbReference>
<sequence length="1335" mass="149458">MAGGFTETQLPGIGMLGEHALGTSRLTDLANRSSETNLRSILAPASPRFGMPENTSLAIPASTIALSSPHLLHAVTASLPLLDMQARTPKPSTPRPEAANSAPSAQHHSPEVSRPLNVTDALSYLDAVKNQFNDNPDVYNQFLDIMKDFNSQVIDTPGVIQRVSRLFTGNPYLIQGFNTFLPMGYRIDISADPNTITVTTPLGITTQSTNASAPNVRTGQELPILPHQPHPNQVLYPIPAPVIQNIPGGPLSRSHTPHAFLPAHGQPPFDPMYSPGLPNPQTTAAASFLGTLHNSKGSVERPSHGGPGEFNHAIQYLNKIKSRYGDDPNTYKQFLDILQTYQKEQRHSHESQVYTQVQMLFKDSPDLLSEFKAFFSEVPGSMATLPQPVIGSWAQGESSPPNAAAKKPQTSKRTRKRPPEKDTTPIPLPKPLPQRQSKKVKHHHNQDNESASFSYAAPPSPPLNHSYPGQALPQSHGQTHPMHHLQDYQNNSSAGKLLFFDRAKKSLENRDVYDDFLKLLSLFSKDIIDVEALIERAKVFLGDGELMAEFKDLMGWDDRDKIDKGPPGSIRTGPPELPAALPVDDGEGPSYRKLPPSVRPFIILVALYMLIFFCTQETDLACSGRDELCRSVLNDLWVSHPTWASEDSGFLPHKKTIFEESVHKSEEERHEYHVQIEALVRTIAVLEPINCRIDEMTNEERSFFRLKPDFGGSSMAIYHRTIKKIYGRDMGLEVIQALQDCPSVSVPVVLSRLKQKDEEWRRAQREWSRMWKEVDSKNFYKALDHQGINFKQNDKKNITAKHFVTDIQNVKKQQLKKREWKGTPAFALGSVGHQLEYSFKNMAVLQDTLKLVSLFLERSPAQYSPHERRGIEKFLRSFVPMLCMTTEAEFKASGPSDGVAVPEDDSAPDRDNHTAEGGSRSGGRRSTGSGHGGHGMQSGGIPANDLRKKLLKTAQEKASKKESRAVSSGIGSRAASPSSAGRRSPRISRVEDEPLEPQDVWIKEGAPKLSSLSTADIASAPSDKDRPFFANTTFYTLLRLLELLHSRLLMCYEIGAQYAAEKHASLLANPVAVDLGLDDPNGPASVLHQTMDALGKPAPEDTNLVYIYLLSACEKLFDNELDQATFEEHMRWFFGAKAYMLFTLDKTIVAFVKQVQTVLGDNKCQELWSLLKSAQNSKNISRQDIIRYRREAERHVGQDDHLYRIQWVRETKCIRVSLCSTDEPSVLTDGSALSRWREYVNTYVMTHPTEWLPEPKETSSPVFLKRCLREAAEDNTAPFMDDHMRVRVSLPSYKLVYEAGCEDFIFHRWRNEGAMLETRAKGREEERRKSRWLCG</sequence>
<evidence type="ECO:0000313" key="10">
    <source>
        <dbReference type="EMBL" id="KIM47546.1"/>
    </source>
</evidence>
<dbReference type="PANTHER" id="PTHR12346:SF0">
    <property type="entry name" value="SIN3A, ISOFORM G"/>
    <property type="match status" value="1"/>
</dbReference>
<proteinExistence type="predicted"/>
<feature type="compositionally biased region" description="Gly residues" evidence="8">
    <location>
        <begin position="929"/>
        <end position="938"/>
    </location>
</feature>